<dbReference type="OMA" id="RVYYLQC"/>
<evidence type="ECO:0000259" key="1">
    <source>
        <dbReference type="Pfam" id="PF10433"/>
    </source>
</evidence>
<gene>
    <name evidence="3" type="ORF">KI387_032352</name>
</gene>
<evidence type="ECO:0000313" key="4">
    <source>
        <dbReference type="Proteomes" id="UP000824469"/>
    </source>
</evidence>
<dbReference type="Pfam" id="PF10433">
    <property type="entry name" value="Beta-prop_RSE1_1st"/>
    <property type="match status" value="1"/>
</dbReference>
<accession>A0AA38F3J9</accession>
<protein>
    <recommendedName>
        <fullName evidence="5">DNA damage-binding protein 1</fullName>
    </recommendedName>
</protein>
<evidence type="ECO:0000313" key="3">
    <source>
        <dbReference type="EMBL" id="KAH9288235.1"/>
    </source>
</evidence>
<name>A0AA38F3J9_TAXCH</name>
<keyword evidence="4" id="KW-1185">Reference proteome</keyword>
<feature type="non-terminal residue" evidence="3">
    <location>
        <position position="1"/>
    </location>
</feature>
<reference evidence="3 4" key="1">
    <citation type="journal article" date="2021" name="Nat. Plants">
        <title>The Taxus genome provides insights into paclitaxel biosynthesis.</title>
        <authorList>
            <person name="Xiong X."/>
            <person name="Gou J."/>
            <person name="Liao Q."/>
            <person name="Li Y."/>
            <person name="Zhou Q."/>
            <person name="Bi G."/>
            <person name="Li C."/>
            <person name="Du R."/>
            <person name="Wang X."/>
            <person name="Sun T."/>
            <person name="Guo L."/>
            <person name="Liang H."/>
            <person name="Lu P."/>
            <person name="Wu Y."/>
            <person name="Zhang Z."/>
            <person name="Ro D.K."/>
            <person name="Shang Y."/>
            <person name="Huang S."/>
            <person name="Yan J."/>
        </authorList>
    </citation>
    <scope>NUCLEOTIDE SEQUENCE [LARGE SCALE GENOMIC DNA]</scope>
    <source>
        <strain evidence="3">Ta-2019</strain>
    </source>
</reference>
<evidence type="ECO:0008006" key="5">
    <source>
        <dbReference type="Google" id="ProtNLM"/>
    </source>
</evidence>
<sequence>KCTRIEIHLLTAHGLQPMVDVPIYGRIATLELFRPHGEPQDYLFISTERYKFCVLNWMDGEVVTRANGDVSDRIGRPTDNGQIGIIDPDCRLIGLHLYDGLFKVIPFDTKGQLKEAFNIRLEELQVLDIKFLYGCSKPTIAVLYQDNKDARHVKTYEVALKDKDFTEGPWTQSNLDNGAGLLIPVPLPLGGVIIIGEQTVVYCSASVFKAIPIRPSITKAYGRVDADGSRYLLSDHAGLLRLLVITHEKERCTLSNRTYIVYVNSWKTLMCYRTQNMRLGYALVTGLKVEVLGETSAASTISYLDNGYVYVGSSYGDSQLIKLNLQPDQNGSYVSVLQSFVNLGPIVDFCVVDLERQGQGQVVTCSGAFKDGSLRIVRNGIGINEQASAELPGIKGIWSLRSSTADIYDTFLVVSFVRETRILAMNSEDELEETEIEGFASDAQSLFCHDAIHDQLVQILLLRQIIRCKETVSHHIIFAEFGACPFRLEVIFGLISLLHRIQGLSDSSTGRDRYIYLAYCSSKAITLSDGSGRVRCWYAETSCLLRSLRINMDHLPPFRYSMDAHAHLLPSTQDLHRIIRDDIYRLFTQVTWTNSREELRPKMAFYANHFLEVSNGLIIRPTYISCHWMHALRISLG</sequence>
<feature type="domain" description="RSE1/DDB1/CPSF1 second beta-propeller" evidence="2">
    <location>
        <begin position="384"/>
        <end position="460"/>
    </location>
</feature>
<dbReference type="InterPro" id="IPR058543">
    <property type="entry name" value="Beta-prop_RSE1/DDB1/CPSF1_2nd"/>
</dbReference>
<dbReference type="Gene3D" id="2.130.10.10">
    <property type="entry name" value="YVTN repeat-like/Quinoprotein amine dehydrogenase"/>
    <property type="match status" value="2"/>
</dbReference>
<feature type="domain" description="RSE1/DDB1/CPSF1 first beta-propeller" evidence="1">
    <location>
        <begin position="3"/>
        <end position="340"/>
    </location>
</feature>
<dbReference type="InterPro" id="IPR050358">
    <property type="entry name" value="RSE1/DDB1/CFT1"/>
</dbReference>
<organism evidence="3 4">
    <name type="scientific">Taxus chinensis</name>
    <name type="common">Chinese yew</name>
    <name type="synonym">Taxus wallichiana var. chinensis</name>
    <dbReference type="NCBI Taxonomy" id="29808"/>
    <lineage>
        <taxon>Eukaryota</taxon>
        <taxon>Viridiplantae</taxon>
        <taxon>Streptophyta</taxon>
        <taxon>Embryophyta</taxon>
        <taxon>Tracheophyta</taxon>
        <taxon>Spermatophyta</taxon>
        <taxon>Pinopsida</taxon>
        <taxon>Pinidae</taxon>
        <taxon>Conifers II</taxon>
        <taxon>Cupressales</taxon>
        <taxon>Taxaceae</taxon>
        <taxon>Taxus</taxon>
    </lineage>
</organism>
<comment type="caution">
    <text evidence="3">The sequence shown here is derived from an EMBL/GenBank/DDBJ whole genome shotgun (WGS) entry which is preliminary data.</text>
</comment>
<dbReference type="Proteomes" id="UP000824469">
    <property type="component" value="Unassembled WGS sequence"/>
</dbReference>
<dbReference type="InterPro" id="IPR018846">
    <property type="entry name" value="Beta-prop_RSE1/DDB1/CPSF1_1st"/>
</dbReference>
<dbReference type="InterPro" id="IPR015943">
    <property type="entry name" value="WD40/YVTN_repeat-like_dom_sf"/>
</dbReference>
<dbReference type="PANTHER" id="PTHR10644">
    <property type="entry name" value="DNA REPAIR/RNA PROCESSING CPSF FAMILY"/>
    <property type="match status" value="1"/>
</dbReference>
<dbReference type="AlphaFoldDB" id="A0AA38F3J9"/>
<evidence type="ECO:0000259" key="2">
    <source>
        <dbReference type="Pfam" id="PF23726"/>
    </source>
</evidence>
<proteinExistence type="predicted"/>
<dbReference type="EMBL" id="JAHRHJ020003813">
    <property type="protein sequence ID" value="KAH9288235.1"/>
    <property type="molecule type" value="Genomic_DNA"/>
</dbReference>
<dbReference type="Pfam" id="PF23726">
    <property type="entry name" value="Beta-prop_RSE1_2nd"/>
    <property type="match status" value="1"/>
</dbReference>